<dbReference type="PANTHER" id="PTHR30619">
    <property type="entry name" value="DNA INTERNALIZATION/COMPETENCE PROTEIN COMEC/REC2"/>
    <property type="match status" value="1"/>
</dbReference>
<keyword evidence="3" id="KW-1185">Reference proteome</keyword>
<dbReference type="Proteomes" id="UP000567885">
    <property type="component" value="Unassembled WGS sequence"/>
</dbReference>
<name>A0A8H5X3Q0_FUSHE</name>
<evidence type="ECO:0000313" key="2">
    <source>
        <dbReference type="EMBL" id="KAF5681215.1"/>
    </source>
</evidence>
<gene>
    <name evidence="2" type="ORF">FHETE_4</name>
</gene>
<protein>
    <submittedName>
        <fullName evidence="2">Transcriptional activator srcap</fullName>
    </submittedName>
</protein>
<comment type="caution">
    <text evidence="2">The sequence shown here is derived from an EMBL/GenBank/DDBJ whole genome shotgun (WGS) entry which is preliminary data.</text>
</comment>
<dbReference type="InterPro" id="IPR036866">
    <property type="entry name" value="RibonucZ/Hydroxyglut_hydro"/>
</dbReference>
<sequence>MDSNYNQGNPNPKNGDYFYGNFQGTHYQFPDGYPYQGYPQQPIYNYPYPTFNNMPIPSPSLGYTPMYNHNPYNGQQGYPGVNTLPGSQVAGQGGNQPNLNQKRAFDKNIPDGFENNLRKQFYREPVQTVSTHVVRDHVDIGVHLSKKVPELPLPTIPGTGQDQDTSRYEVDSYQIAVPNGDCSVHFLVDRSKAKKSNPRTFGCIVRSVLMDGGNDGGKTAVTAAGCLRSALDELRSWYTIMEATGPYQSQEYILDTIRFDAWVITHWDYDHWGGSLSMILADLQSQGVEKQSRFMKYNANGEPLTVLYCPNWTKVPDVFADLCAQESKPKDNEVKKRPNPLRIDNEPAVEGVGEGIVHVDLANGIVVQNLCVARWGPSMLIGRDFFTGERCWPSLSNGVDKLLSFKNALATTFGTFKTFTEVHTKVFGSPEQPRLFCVGAAGFLLGRRISAAALKQALGDMGGARGDTWANLSSIMTVLHFPGKPYISLYWAGDAVTSIERDLITIPLFGSKPFFDGYTVAVAKWSHHGSSHSSPAELWDTLKPKKFVVSANMTGRYEHPHRDVIERCYNYYKKQDPGLCSSSDRVYAMYFPGWIKSHKEKAERAKAYKAVKERAAKLKAEREQAEEQATGQSKTKKGKPSKADKQQDSFPEDPPSPTIADVHDWNMDNYEMMWDGLSPNIRGWIAHDLFLFGPKPNTTRLGWYRGDGSTLPRGSAKVLFLHVISSAIPDRDGAIHIFASYGNAFKAAKGKDSREICLGPWHNRSPQDRILAEADSLLNMNEAVRADTVLQPNGQSGIDWTRYPPTPVDPFYGDDLAEAIAAMDSFESGPDESLQYFEWYKRSQEGIDLLNT</sequence>
<organism evidence="2 3">
    <name type="scientific">Fusarium heterosporum</name>
    <dbReference type="NCBI Taxonomy" id="42747"/>
    <lineage>
        <taxon>Eukaryota</taxon>
        <taxon>Fungi</taxon>
        <taxon>Dikarya</taxon>
        <taxon>Ascomycota</taxon>
        <taxon>Pezizomycotina</taxon>
        <taxon>Sordariomycetes</taxon>
        <taxon>Hypocreomycetidae</taxon>
        <taxon>Hypocreales</taxon>
        <taxon>Nectriaceae</taxon>
        <taxon>Fusarium</taxon>
        <taxon>Fusarium heterosporum species complex</taxon>
    </lineage>
</organism>
<dbReference type="EMBL" id="JAAGWQ010000001">
    <property type="protein sequence ID" value="KAF5681215.1"/>
    <property type="molecule type" value="Genomic_DNA"/>
</dbReference>
<dbReference type="SUPFAM" id="SSF56281">
    <property type="entry name" value="Metallo-hydrolase/oxidoreductase"/>
    <property type="match status" value="1"/>
</dbReference>
<evidence type="ECO:0000313" key="3">
    <source>
        <dbReference type="Proteomes" id="UP000567885"/>
    </source>
</evidence>
<evidence type="ECO:0000256" key="1">
    <source>
        <dbReference type="SAM" id="MobiDB-lite"/>
    </source>
</evidence>
<dbReference type="InterPro" id="IPR052159">
    <property type="entry name" value="Competence_DNA_uptake"/>
</dbReference>
<feature type="region of interest" description="Disordered" evidence="1">
    <location>
        <begin position="619"/>
        <end position="661"/>
    </location>
</feature>
<accession>A0A8H5X3Q0</accession>
<proteinExistence type="predicted"/>
<dbReference type="OrthoDB" id="5099691at2759"/>
<dbReference type="PANTHER" id="PTHR30619:SF1">
    <property type="entry name" value="RECOMBINATION PROTEIN 2"/>
    <property type="match status" value="1"/>
</dbReference>
<dbReference type="Gene3D" id="3.60.15.10">
    <property type="entry name" value="Ribonuclease Z/Hydroxyacylglutathione hydrolase-like"/>
    <property type="match status" value="1"/>
</dbReference>
<dbReference type="AlphaFoldDB" id="A0A8H5X3Q0"/>
<reference evidence="2 3" key="1">
    <citation type="submission" date="2020-05" db="EMBL/GenBank/DDBJ databases">
        <title>Identification and distribution of gene clusters putatively required for synthesis of sphingolipid metabolism inhibitors in phylogenetically diverse species of the filamentous fungus Fusarium.</title>
        <authorList>
            <person name="Kim H.-S."/>
            <person name="Busman M."/>
            <person name="Brown D.W."/>
            <person name="Divon H."/>
            <person name="Uhlig S."/>
            <person name="Proctor R.H."/>
        </authorList>
    </citation>
    <scope>NUCLEOTIDE SEQUENCE [LARGE SCALE GENOMIC DNA]</scope>
    <source>
        <strain evidence="2 3">NRRL 20693</strain>
    </source>
</reference>